<dbReference type="Pfam" id="PF00011">
    <property type="entry name" value="HSP20"/>
    <property type="match status" value="1"/>
</dbReference>
<evidence type="ECO:0000259" key="5">
    <source>
        <dbReference type="PROSITE" id="PS01031"/>
    </source>
</evidence>
<dbReference type="InParanoid" id="A0A218ZHP2"/>
<evidence type="ECO:0000313" key="6">
    <source>
        <dbReference type="EMBL" id="OWP07579.1"/>
    </source>
</evidence>
<feature type="domain" description="SHSP" evidence="5">
    <location>
        <begin position="49"/>
        <end position="216"/>
    </location>
</feature>
<dbReference type="AlphaFoldDB" id="A0A218ZHP2"/>
<dbReference type="InterPro" id="IPR031107">
    <property type="entry name" value="Small_HSP"/>
</dbReference>
<evidence type="ECO:0000313" key="7">
    <source>
        <dbReference type="Proteomes" id="UP000242519"/>
    </source>
</evidence>
<comment type="similarity">
    <text evidence="2 3">Belongs to the small heat shock protein (HSP20) family.</text>
</comment>
<keyword evidence="7" id="KW-1185">Reference proteome</keyword>
<accession>A0A218ZHP2</accession>
<feature type="region of interest" description="Disordered" evidence="4">
    <location>
        <begin position="95"/>
        <end position="138"/>
    </location>
</feature>
<dbReference type="PROSITE" id="PS01031">
    <property type="entry name" value="SHSP"/>
    <property type="match status" value="1"/>
</dbReference>
<sequence>MSFFPGSFFASAPASQTSYHPLFRLLDDFEQHSKNNPSSHANSDRPTRLTMKTFTPKFDVKELADTYELHGELPGIEQSDVEIEFTDIQTITVRGHTERSYSSGTPAAGSIEGAASQAAIEGAESSSSKPHKATVEDEDASAIVAPEKNTQVAPKEAPKPEAKYWVSERSVGEFSRSFTFPVRVDQDAVKASMKNGVLTVIVPKAKKHEARKIAIG</sequence>
<gene>
    <name evidence="6" type="ORF">B2J93_9031</name>
</gene>
<dbReference type="Gene3D" id="2.60.40.790">
    <property type="match status" value="1"/>
</dbReference>
<evidence type="ECO:0000256" key="4">
    <source>
        <dbReference type="SAM" id="MobiDB-lite"/>
    </source>
</evidence>
<dbReference type="EMBL" id="MZNU01000003">
    <property type="protein sequence ID" value="OWP07579.1"/>
    <property type="molecule type" value="Genomic_DNA"/>
</dbReference>
<name>A0A218ZHP2_9HELO</name>
<feature type="region of interest" description="Disordered" evidence="4">
    <location>
        <begin position="31"/>
        <end position="50"/>
    </location>
</feature>
<evidence type="ECO:0000256" key="1">
    <source>
        <dbReference type="ARBA" id="ARBA00023016"/>
    </source>
</evidence>
<evidence type="ECO:0000256" key="3">
    <source>
        <dbReference type="RuleBase" id="RU003616"/>
    </source>
</evidence>
<protein>
    <recommendedName>
        <fullName evidence="5">SHSP domain-containing protein</fullName>
    </recommendedName>
</protein>
<dbReference type="CDD" id="cd06464">
    <property type="entry name" value="ACD_sHsps-like"/>
    <property type="match status" value="1"/>
</dbReference>
<organism evidence="6 7">
    <name type="scientific">Diplocarpon coronariae</name>
    <dbReference type="NCBI Taxonomy" id="2795749"/>
    <lineage>
        <taxon>Eukaryota</taxon>
        <taxon>Fungi</taxon>
        <taxon>Dikarya</taxon>
        <taxon>Ascomycota</taxon>
        <taxon>Pezizomycotina</taxon>
        <taxon>Leotiomycetes</taxon>
        <taxon>Helotiales</taxon>
        <taxon>Drepanopezizaceae</taxon>
        <taxon>Diplocarpon</taxon>
    </lineage>
</organism>
<comment type="caution">
    <text evidence="6">The sequence shown here is derived from an EMBL/GenBank/DDBJ whole genome shotgun (WGS) entry which is preliminary data.</text>
</comment>
<dbReference type="InterPro" id="IPR002068">
    <property type="entry name" value="A-crystallin/Hsp20_dom"/>
</dbReference>
<proteinExistence type="inferred from homology"/>
<dbReference type="InterPro" id="IPR008978">
    <property type="entry name" value="HSP20-like_chaperone"/>
</dbReference>
<dbReference type="SUPFAM" id="SSF49764">
    <property type="entry name" value="HSP20-like chaperones"/>
    <property type="match status" value="1"/>
</dbReference>
<evidence type="ECO:0000256" key="2">
    <source>
        <dbReference type="PROSITE-ProRule" id="PRU00285"/>
    </source>
</evidence>
<dbReference type="STRING" id="503106.A0A218ZHP2"/>
<dbReference type="Proteomes" id="UP000242519">
    <property type="component" value="Unassembled WGS sequence"/>
</dbReference>
<keyword evidence="1" id="KW-0346">Stress response</keyword>
<dbReference type="OrthoDB" id="1431247at2759"/>
<reference evidence="6 7" key="1">
    <citation type="submission" date="2017-04" db="EMBL/GenBank/DDBJ databases">
        <title>Draft genome sequence of Marssonina coronaria NL1: causal agent of apple blotch.</title>
        <authorList>
            <person name="Cheng Q."/>
        </authorList>
    </citation>
    <scope>NUCLEOTIDE SEQUENCE [LARGE SCALE GENOMIC DNA]</scope>
    <source>
        <strain evidence="6 7">NL1</strain>
    </source>
</reference>
<dbReference type="PANTHER" id="PTHR11527">
    <property type="entry name" value="HEAT-SHOCK PROTEIN 20 FAMILY MEMBER"/>
    <property type="match status" value="1"/>
</dbReference>